<dbReference type="PANTHER" id="PTHR33360:SF2">
    <property type="entry name" value="TRANSPOSASE FOR INSERTION SEQUENCE ELEMENT IS200"/>
    <property type="match status" value="1"/>
</dbReference>
<dbReference type="Gene3D" id="3.30.70.1290">
    <property type="entry name" value="Transposase IS200-like"/>
    <property type="match status" value="1"/>
</dbReference>
<protein>
    <submittedName>
        <fullName evidence="2">Transposase</fullName>
    </submittedName>
</protein>
<keyword evidence="3" id="KW-1185">Reference proteome</keyword>
<reference evidence="2 3" key="1">
    <citation type="journal article" date="2017" name="Front. Microbiol.">
        <title>Labilibaculum manganireducens gen. nov., sp. nov. and Labilibaculum filiforme sp. nov., Novel Bacteroidetes Isolated from Subsurface Sediments of the Baltic Sea.</title>
        <authorList>
            <person name="Vandieken V."/>
            <person name="Marshall I.P."/>
            <person name="Niemann H."/>
            <person name="Engelen B."/>
            <person name="Cypionka H."/>
        </authorList>
    </citation>
    <scope>NUCLEOTIDE SEQUENCE [LARGE SCALE GENOMIC DNA]</scope>
    <source>
        <strain evidence="2 3">59.16B</strain>
    </source>
</reference>
<dbReference type="GO" id="GO:0004803">
    <property type="term" value="F:transposase activity"/>
    <property type="evidence" value="ECO:0007669"/>
    <property type="project" value="InterPro"/>
</dbReference>
<dbReference type="RefSeq" id="WP_101262343.1">
    <property type="nucleotide sequence ID" value="NZ_MVDD01000013.1"/>
</dbReference>
<dbReference type="PANTHER" id="PTHR33360">
    <property type="entry name" value="TRANSPOSASE FOR INSERTION SEQUENCE ELEMENT IS200"/>
    <property type="match status" value="1"/>
</dbReference>
<dbReference type="SUPFAM" id="SSF143422">
    <property type="entry name" value="Transposase IS200-like"/>
    <property type="match status" value="1"/>
</dbReference>
<gene>
    <name evidence="2" type="ORF">BZG02_15395</name>
</gene>
<dbReference type="SMART" id="SM01321">
    <property type="entry name" value="Y1_Tnp"/>
    <property type="match status" value="1"/>
</dbReference>
<dbReference type="InterPro" id="IPR002686">
    <property type="entry name" value="Transposase_17"/>
</dbReference>
<evidence type="ECO:0000313" key="3">
    <source>
        <dbReference type="Proteomes" id="UP000233535"/>
    </source>
</evidence>
<feature type="domain" description="Transposase IS200-like" evidence="1">
    <location>
        <begin position="5"/>
        <end position="119"/>
    </location>
</feature>
<evidence type="ECO:0000313" key="2">
    <source>
        <dbReference type="EMBL" id="PKQ61572.1"/>
    </source>
</evidence>
<dbReference type="Proteomes" id="UP000233535">
    <property type="component" value="Unassembled WGS sequence"/>
</dbReference>
<dbReference type="InterPro" id="IPR036515">
    <property type="entry name" value="Transposase_17_sf"/>
</dbReference>
<proteinExistence type="predicted"/>
<dbReference type="NCBIfam" id="NF033573">
    <property type="entry name" value="transpos_IS200"/>
    <property type="match status" value="1"/>
</dbReference>
<sequence>MANTYTQINVHAIFSVKGRENVLRDGFREDLFKYISGILNNNGQYSLAVNGHLDHVHIFFELSPTMALSDILRIVKTNSSKWINQEKLVKGKFSWQSGYGAFSYSRSQRNNVIKYIMNQKEHHENKTFKQEYLELLEKFEIPFEGDYIFDFIDVKDNVAPLGL</sequence>
<dbReference type="AlphaFoldDB" id="A0A2N3HU35"/>
<name>A0A2N3HU35_9BACT</name>
<dbReference type="GO" id="GO:0006313">
    <property type="term" value="P:DNA transposition"/>
    <property type="evidence" value="ECO:0007669"/>
    <property type="project" value="InterPro"/>
</dbReference>
<organism evidence="2 3">
    <name type="scientific">Labilibaculum filiforme</name>
    <dbReference type="NCBI Taxonomy" id="1940526"/>
    <lineage>
        <taxon>Bacteria</taxon>
        <taxon>Pseudomonadati</taxon>
        <taxon>Bacteroidota</taxon>
        <taxon>Bacteroidia</taxon>
        <taxon>Marinilabiliales</taxon>
        <taxon>Marinifilaceae</taxon>
        <taxon>Labilibaculum</taxon>
    </lineage>
</organism>
<dbReference type="EMBL" id="MVDD01000013">
    <property type="protein sequence ID" value="PKQ61572.1"/>
    <property type="molecule type" value="Genomic_DNA"/>
</dbReference>
<evidence type="ECO:0000259" key="1">
    <source>
        <dbReference type="SMART" id="SM01321"/>
    </source>
</evidence>
<comment type="caution">
    <text evidence="2">The sequence shown here is derived from an EMBL/GenBank/DDBJ whole genome shotgun (WGS) entry which is preliminary data.</text>
</comment>
<accession>A0A2N3HU35</accession>
<dbReference type="OrthoDB" id="9797997at2"/>
<dbReference type="GO" id="GO:0003677">
    <property type="term" value="F:DNA binding"/>
    <property type="evidence" value="ECO:0007669"/>
    <property type="project" value="InterPro"/>
</dbReference>
<dbReference type="Pfam" id="PF01797">
    <property type="entry name" value="Y1_Tnp"/>
    <property type="match status" value="1"/>
</dbReference>